<dbReference type="Proteomes" id="UP000541425">
    <property type="component" value="Unassembled WGS sequence"/>
</dbReference>
<dbReference type="Pfam" id="PF09586">
    <property type="entry name" value="YfhO"/>
    <property type="match status" value="1"/>
</dbReference>
<dbReference type="AlphaFoldDB" id="A0A7W5UK16"/>
<protein>
    <recommendedName>
        <fullName evidence="4">YfhO family protein</fullName>
    </recommendedName>
</protein>
<feature type="transmembrane region" description="Helical" evidence="1">
    <location>
        <begin position="458"/>
        <end position="479"/>
    </location>
</feature>
<proteinExistence type="predicted"/>
<keyword evidence="1" id="KW-0472">Membrane</keyword>
<evidence type="ECO:0000256" key="1">
    <source>
        <dbReference type="SAM" id="Phobius"/>
    </source>
</evidence>
<dbReference type="PANTHER" id="PTHR38454">
    <property type="entry name" value="INTEGRAL MEMBRANE PROTEIN-RELATED"/>
    <property type="match status" value="1"/>
</dbReference>
<reference evidence="2 3" key="1">
    <citation type="submission" date="2020-08" db="EMBL/GenBank/DDBJ databases">
        <title>Genomic Encyclopedia of Type Strains, Phase IV (KMG-IV): sequencing the most valuable type-strain genomes for metagenomic binning, comparative biology and taxonomic classification.</title>
        <authorList>
            <person name="Goeker M."/>
        </authorList>
    </citation>
    <scope>NUCLEOTIDE SEQUENCE [LARGE SCALE GENOMIC DNA]</scope>
    <source>
        <strain evidence="2 3">DSM 22548</strain>
    </source>
</reference>
<feature type="transmembrane region" description="Helical" evidence="1">
    <location>
        <begin position="557"/>
        <end position="574"/>
    </location>
</feature>
<accession>A0A7W5UK16</accession>
<organism evidence="2 3">
    <name type="scientific">Alloprevotella rava</name>
    <dbReference type="NCBI Taxonomy" id="671218"/>
    <lineage>
        <taxon>Bacteria</taxon>
        <taxon>Pseudomonadati</taxon>
        <taxon>Bacteroidota</taxon>
        <taxon>Bacteroidia</taxon>
        <taxon>Bacteroidales</taxon>
        <taxon>Prevotellaceae</taxon>
        <taxon>Alloprevotella</taxon>
    </lineage>
</organism>
<dbReference type="InterPro" id="IPR018580">
    <property type="entry name" value="Uncharacterised_YfhO"/>
</dbReference>
<dbReference type="RefSeq" id="WP_183696613.1">
    <property type="nucleotide sequence ID" value="NZ_JACICA010000006.1"/>
</dbReference>
<evidence type="ECO:0000313" key="3">
    <source>
        <dbReference type="Proteomes" id="UP000541425"/>
    </source>
</evidence>
<feature type="transmembrane region" description="Helical" evidence="1">
    <location>
        <begin position="360"/>
        <end position="379"/>
    </location>
</feature>
<name>A0A7W5UK16_9BACT</name>
<feature type="transmembrane region" description="Helical" evidence="1">
    <location>
        <begin position="12"/>
        <end position="30"/>
    </location>
</feature>
<feature type="transmembrane region" description="Helical" evidence="1">
    <location>
        <begin position="526"/>
        <end position="545"/>
    </location>
</feature>
<dbReference type="PANTHER" id="PTHR38454:SF1">
    <property type="entry name" value="INTEGRAL MEMBRANE PROTEIN"/>
    <property type="match status" value="1"/>
</dbReference>
<feature type="transmembrane region" description="Helical" evidence="1">
    <location>
        <begin position="426"/>
        <end position="446"/>
    </location>
</feature>
<gene>
    <name evidence="2" type="ORF">FHS60_001365</name>
</gene>
<keyword evidence="1" id="KW-0812">Transmembrane</keyword>
<evidence type="ECO:0000313" key="2">
    <source>
        <dbReference type="EMBL" id="MBB3702892.1"/>
    </source>
</evidence>
<feature type="transmembrane region" description="Helical" evidence="1">
    <location>
        <begin position="835"/>
        <end position="855"/>
    </location>
</feature>
<feature type="transmembrane region" description="Helical" evidence="1">
    <location>
        <begin position="386"/>
        <end position="406"/>
    </location>
</feature>
<evidence type="ECO:0008006" key="4">
    <source>
        <dbReference type="Google" id="ProtNLM"/>
    </source>
</evidence>
<feature type="transmembrane region" description="Helical" evidence="1">
    <location>
        <begin position="126"/>
        <end position="145"/>
    </location>
</feature>
<dbReference type="EMBL" id="JACICA010000006">
    <property type="protein sequence ID" value="MBB3702892.1"/>
    <property type="molecule type" value="Genomic_DNA"/>
</dbReference>
<feature type="transmembrane region" description="Helical" evidence="1">
    <location>
        <begin position="198"/>
        <end position="214"/>
    </location>
</feature>
<sequence>MNTLKKRLLSAAPDAAAIVLFLLISLAYFFTPLSEGLVLGGHDVQASVGQGRENVEYTQRTGETTRWVNNVFSGMPTYQIAPSYKSSSTLGFFQKIYAVGTSGPLCYLFLFLLGFYILLRAFNFKPYLAALGAILWAFSSYFLIIMAAGHIWKVMTLTFIPPTIAGLVLCYRGRHIWGGAVTALFTAFQIQANHVQMSYYFVFLMLFIVVAYGIDALRKKEAKKWLKATGVILLAGILGIAANLPNLYHTWQYSKASIRGAAELSPLPQEKSQSTNGGLDRDYITQWSYGVDETLTLLIPDFKGGGSSSILDRPDATDLEGYDQFYQCAGATQQALQQSNQQVTPPGLIQYWGEQPMTVGPVYVGALVCFLFILGLFFVKGPMKWALLGGTMLSFLFAWGHNSPAFTNFCIDHLPMYNKFRTPSSALVVAEFTMPLLAIIALARILREPRALWANRRGKVGLIVSSLLTAGLCLMLTFFPSLVGNCISSQDQQVLDYLTKAGGPEFTTAYSGAITSMHHAILSASALRSFFVILLGGLAIGLYYLLNKNREKAQGGWWLVLVLGVISLVDLWGVDKRYLNNESFTDPVQLQNLTPTAADRVVLQDKADGRVLDISRGNPFNETSNHSGYFHQSIGGYNAVKLRRYQDLIDRQLHNEMNRYLAAISEAEGDMTKVPGDSLAPVLNMLNTRYLIFGANANQAVRNTYANGNGWFVRTLRFVKGADAEMAGLTGLDTKHAAVADEQFRAVLDGSPLDSGSIQLTSRQPNELHYQVATPKGGVAVLSEIYYPGWEATIDGKPAEIGRVNYVLRALKIPAGKHELVLTYRPASVSTTETVAFVSIALILVGFIAAFVIALRKPRKEEEPA</sequence>
<comment type="caution">
    <text evidence="2">The sequence shown here is derived from an EMBL/GenBank/DDBJ whole genome shotgun (WGS) entry which is preliminary data.</text>
</comment>
<feature type="transmembrane region" description="Helical" evidence="1">
    <location>
        <begin position="96"/>
        <end position="119"/>
    </location>
</feature>
<feature type="transmembrane region" description="Helical" evidence="1">
    <location>
        <begin position="226"/>
        <end position="244"/>
    </location>
</feature>
<keyword evidence="1" id="KW-1133">Transmembrane helix</keyword>